<dbReference type="Proteomes" id="UP000636755">
    <property type="component" value="Unassembled WGS sequence"/>
</dbReference>
<keyword evidence="1" id="KW-0812">Transmembrane</keyword>
<feature type="transmembrane region" description="Helical" evidence="1">
    <location>
        <begin position="79"/>
        <end position="97"/>
    </location>
</feature>
<dbReference type="RefSeq" id="WP_186936013.1">
    <property type="nucleotide sequence ID" value="NZ_JACOPS010000005.1"/>
</dbReference>
<feature type="transmembrane region" description="Helical" evidence="1">
    <location>
        <begin position="12"/>
        <end position="33"/>
    </location>
</feature>
<keyword evidence="1" id="KW-0472">Membrane</keyword>
<proteinExistence type="predicted"/>
<keyword evidence="3" id="KW-1185">Reference proteome</keyword>
<accession>A0ABR7HN55</accession>
<reference evidence="2 3" key="1">
    <citation type="submission" date="2020-08" db="EMBL/GenBank/DDBJ databases">
        <title>Genome public.</title>
        <authorList>
            <person name="Liu C."/>
            <person name="Sun Q."/>
        </authorList>
    </citation>
    <scope>NUCLEOTIDE SEQUENCE [LARGE SCALE GENOMIC DNA]</scope>
    <source>
        <strain evidence="2 3">NSJ-71</strain>
    </source>
</reference>
<evidence type="ECO:0000313" key="3">
    <source>
        <dbReference type="Proteomes" id="UP000636755"/>
    </source>
</evidence>
<name>A0ABR7HN55_9FIRM</name>
<dbReference type="EMBL" id="JACOPS010000005">
    <property type="protein sequence ID" value="MBC5728882.1"/>
    <property type="molecule type" value="Genomic_DNA"/>
</dbReference>
<evidence type="ECO:0000256" key="1">
    <source>
        <dbReference type="SAM" id="Phobius"/>
    </source>
</evidence>
<protein>
    <submittedName>
        <fullName evidence="2">Uncharacterized protein</fullName>
    </submittedName>
</protein>
<sequence length="146" mass="16810">MNDKYKVARKVLIAFACIVGMSVGVYIIAYPYVTNPIYWNEYSYHYNAKFGADFYTYIYELTESILKQVRDINSNMLDLLRVITTSIGLADIAYFFYKFIVCVTEPITKEQGVIKNSDTSDNNLDAADSCKINEQKTDVIFKDEIK</sequence>
<organism evidence="2 3">
    <name type="scientific">Ruminococcus intestinalis</name>
    <dbReference type="NCBI Taxonomy" id="2763066"/>
    <lineage>
        <taxon>Bacteria</taxon>
        <taxon>Bacillati</taxon>
        <taxon>Bacillota</taxon>
        <taxon>Clostridia</taxon>
        <taxon>Eubacteriales</taxon>
        <taxon>Oscillospiraceae</taxon>
        <taxon>Ruminococcus</taxon>
    </lineage>
</organism>
<comment type="caution">
    <text evidence="2">The sequence shown here is derived from an EMBL/GenBank/DDBJ whole genome shotgun (WGS) entry which is preliminary data.</text>
</comment>
<keyword evidence="1" id="KW-1133">Transmembrane helix</keyword>
<gene>
    <name evidence="2" type="ORF">H8R91_10210</name>
</gene>
<evidence type="ECO:0000313" key="2">
    <source>
        <dbReference type="EMBL" id="MBC5728882.1"/>
    </source>
</evidence>